<evidence type="ECO:0000256" key="1">
    <source>
        <dbReference type="ARBA" id="ARBA00022475"/>
    </source>
</evidence>
<keyword evidence="2" id="KW-0472">Membrane</keyword>
<keyword evidence="6" id="KW-1185">Reference proteome</keyword>
<sequence>MNTKSVTAVLVTAAAATALFVTGCSDDASSSPAKSSAAATPSAQGNPAPAGKSTASVDGKALTATFTTTCAKQAGTLALALTDSANATYGNLAVSATITGTDTVQAVGFAGTKGGESGQPYAIGFGNGMPGGSATLTKDGNTYKISGEGVGAPDLTNPLAGPKTSKFDVTFACSDIVGG</sequence>
<feature type="compositionally biased region" description="Low complexity" evidence="3">
    <location>
        <begin position="31"/>
        <end position="43"/>
    </location>
</feature>
<evidence type="ECO:0008006" key="7">
    <source>
        <dbReference type="Google" id="ProtNLM"/>
    </source>
</evidence>
<dbReference type="EMBL" id="JNFP01000002">
    <property type="protein sequence ID" value="KIA66436.1"/>
    <property type="molecule type" value="Genomic_DNA"/>
</dbReference>
<dbReference type="InterPro" id="IPR008691">
    <property type="entry name" value="LpqH"/>
</dbReference>
<evidence type="ECO:0000256" key="3">
    <source>
        <dbReference type="SAM" id="MobiDB-lite"/>
    </source>
</evidence>
<evidence type="ECO:0000256" key="2">
    <source>
        <dbReference type="ARBA" id="ARBA00023136"/>
    </source>
</evidence>
<dbReference type="Proteomes" id="UP000031364">
    <property type="component" value="Unassembled WGS sequence"/>
</dbReference>
<evidence type="ECO:0000313" key="5">
    <source>
        <dbReference type="EMBL" id="KIA66436.1"/>
    </source>
</evidence>
<evidence type="ECO:0000256" key="4">
    <source>
        <dbReference type="SAM" id="SignalP"/>
    </source>
</evidence>
<proteinExistence type="predicted"/>
<gene>
    <name evidence="5" type="ORF">FG87_02305</name>
</gene>
<name>A0ABR4ZMB2_9NOCA</name>
<keyword evidence="1" id="KW-1003">Cell membrane</keyword>
<feature type="chain" id="PRO_5045045699" description="Lipoprotein LpqH" evidence="4">
    <location>
        <begin position="21"/>
        <end position="179"/>
    </location>
</feature>
<dbReference type="RefSeq" id="WP_043664038.1">
    <property type="nucleotide sequence ID" value="NZ_BDCI01000007.1"/>
</dbReference>
<reference evidence="5 6" key="1">
    <citation type="journal article" date="2014" name="Int. J. Syst. Evol. Microbiol.">
        <title>Nocardia vulneris sp. nov., isolated from wounds of human patients in North America.</title>
        <authorList>
            <person name="Lasker B.A."/>
            <person name="Bell M."/>
            <person name="Klenk H.P."/>
            <person name="Sproer C."/>
            <person name="Schumann C."/>
            <person name="Schumann P."/>
            <person name="Brown J.M."/>
        </authorList>
    </citation>
    <scope>NUCLEOTIDE SEQUENCE [LARGE SCALE GENOMIC DNA]</scope>
    <source>
        <strain evidence="5 6">W9851</strain>
    </source>
</reference>
<organism evidence="5 6">
    <name type="scientific">Nocardia vulneris</name>
    <dbReference type="NCBI Taxonomy" id="1141657"/>
    <lineage>
        <taxon>Bacteria</taxon>
        <taxon>Bacillati</taxon>
        <taxon>Actinomycetota</taxon>
        <taxon>Actinomycetes</taxon>
        <taxon>Mycobacteriales</taxon>
        <taxon>Nocardiaceae</taxon>
        <taxon>Nocardia</taxon>
    </lineage>
</organism>
<dbReference type="PROSITE" id="PS51257">
    <property type="entry name" value="PROKAR_LIPOPROTEIN"/>
    <property type="match status" value="1"/>
</dbReference>
<feature type="region of interest" description="Disordered" evidence="3">
    <location>
        <begin position="31"/>
        <end position="55"/>
    </location>
</feature>
<keyword evidence="4" id="KW-0732">Signal</keyword>
<accession>A0ABR4ZMB2</accession>
<comment type="caution">
    <text evidence="5">The sequence shown here is derived from an EMBL/GenBank/DDBJ whole genome shotgun (WGS) entry which is preliminary data.</text>
</comment>
<feature type="signal peptide" evidence="4">
    <location>
        <begin position="1"/>
        <end position="20"/>
    </location>
</feature>
<evidence type="ECO:0000313" key="6">
    <source>
        <dbReference type="Proteomes" id="UP000031364"/>
    </source>
</evidence>
<dbReference type="Pfam" id="PF05481">
    <property type="entry name" value="Myco_19_kDa"/>
    <property type="match status" value="1"/>
</dbReference>
<protein>
    <recommendedName>
        <fullName evidence="7">Lipoprotein LpqH</fullName>
    </recommendedName>
</protein>